<feature type="transmembrane region" description="Helical" evidence="6">
    <location>
        <begin position="12"/>
        <end position="30"/>
    </location>
</feature>
<feature type="transmembrane region" description="Helical" evidence="6">
    <location>
        <begin position="213"/>
        <end position="239"/>
    </location>
</feature>
<dbReference type="EMBL" id="CP098747">
    <property type="protein sequence ID" value="USG61511.1"/>
    <property type="molecule type" value="Genomic_DNA"/>
</dbReference>
<evidence type="ECO:0000259" key="7">
    <source>
        <dbReference type="Pfam" id="PF00892"/>
    </source>
</evidence>
<dbReference type="RefSeq" id="WP_251934584.1">
    <property type="nucleotide sequence ID" value="NZ_CP098747.1"/>
</dbReference>
<feature type="transmembrane region" description="Helical" evidence="6">
    <location>
        <begin position="132"/>
        <end position="151"/>
    </location>
</feature>
<feature type="domain" description="EamA" evidence="7">
    <location>
        <begin position="161"/>
        <end position="293"/>
    </location>
</feature>
<evidence type="ECO:0000256" key="6">
    <source>
        <dbReference type="SAM" id="Phobius"/>
    </source>
</evidence>
<evidence type="ECO:0000256" key="1">
    <source>
        <dbReference type="ARBA" id="ARBA00004141"/>
    </source>
</evidence>
<feature type="transmembrane region" description="Helical" evidence="6">
    <location>
        <begin position="157"/>
        <end position="177"/>
    </location>
</feature>
<dbReference type="SUPFAM" id="SSF103481">
    <property type="entry name" value="Multidrug resistance efflux transporter EmrE"/>
    <property type="match status" value="2"/>
</dbReference>
<gene>
    <name evidence="8" type="ORF">NBZ79_00785</name>
</gene>
<feature type="transmembrane region" description="Helical" evidence="6">
    <location>
        <begin position="248"/>
        <end position="270"/>
    </location>
</feature>
<dbReference type="PANTHER" id="PTHR32322">
    <property type="entry name" value="INNER MEMBRANE TRANSPORTER"/>
    <property type="match status" value="1"/>
</dbReference>
<sequence length="299" mass="32333">MTTSLPARLQPYLLLAIGGACLGSFAPLSKIGLRAGIPPVSYMFYAALGASAGLLIWTCVTRKVPSLAPASLIYYAISALLTFVIPSLATVIIVEEIGAGLVAISFTLVPVLTYVFAVVLKLELFRRLRALGVLLGLAGAVIIYLPGTTLIDSEGALWTYSALIIPLSLATGGIFRTIAWPKGASASQLATGTLSMSAIMLLPILFWRGEAYWPFYLTSAADWIMVFQILTAFISYLILFELQKSQGVVFQSLIGYVSTMTGVFVGFFIYGEDFTYFLWFALLLMVCGMALVNRQKVQT</sequence>
<evidence type="ECO:0000256" key="5">
    <source>
        <dbReference type="ARBA" id="ARBA00023136"/>
    </source>
</evidence>
<feature type="transmembrane region" description="Helical" evidence="6">
    <location>
        <begin position="72"/>
        <end position="94"/>
    </location>
</feature>
<evidence type="ECO:0000313" key="8">
    <source>
        <dbReference type="EMBL" id="USG61511.1"/>
    </source>
</evidence>
<proteinExistence type="inferred from homology"/>
<keyword evidence="5 6" id="KW-0472">Membrane</keyword>
<dbReference type="InterPro" id="IPR000620">
    <property type="entry name" value="EamA_dom"/>
</dbReference>
<comment type="subcellular location">
    <subcellularLocation>
        <location evidence="1">Membrane</location>
        <topology evidence="1">Multi-pass membrane protein</topology>
    </subcellularLocation>
</comment>
<organism evidence="8 9">
    <name type="scientific">Sneathiella marina</name>
    <dbReference type="NCBI Taxonomy" id="2950108"/>
    <lineage>
        <taxon>Bacteria</taxon>
        <taxon>Pseudomonadati</taxon>
        <taxon>Pseudomonadota</taxon>
        <taxon>Alphaproteobacteria</taxon>
        <taxon>Sneathiellales</taxon>
        <taxon>Sneathiellaceae</taxon>
        <taxon>Sneathiella</taxon>
    </lineage>
</organism>
<accession>A0ABY4WA36</accession>
<comment type="similarity">
    <text evidence="2">Belongs to the EamA transporter family.</text>
</comment>
<feature type="transmembrane region" description="Helical" evidence="6">
    <location>
        <begin position="100"/>
        <end position="120"/>
    </location>
</feature>
<dbReference type="InterPro" id="IPR050638">
    <property type="entry name" value="AA-Vitamin_Transporters"/>
</dbReference>
<feature type="transmembrane region" description="Helical" evidence="6">
    <location>
        <begin position="276"/>
        <end position="293"/>
    </location>
</feature>
<evidence type="ECO:0000256" key="4">
    <source>
        <dbReference type="ARBA" id="ARBA00022989"/>
    </source>
</evidence>
<protein>
    <submittedName>
        <fullName evidence="8">DMT family transporter</fullName>
    </submittedName>
</protein>
<evidence type="ECO:0000256" key="3">
    <source>
        <dbReference type="ARBA" id="ARBA00022692"/>
    </source>
</evidence>
<reference evidence="8" key="1">
    <citation type="submission" date="2022-06" db="EMBL/GenBank/DDBJ databases">
        <title>Sneathiella actinostolidae sp. nov., isolated from a sea anemonein the Western Pacific Ocean.</title>
        <authorList>
            <person name="Wei M.J."/>
        </authorList>
    </citation>
    <scope>NUCLEOTIDE SEQUENCE</scope>
    <source>
        <strain evidence="8">PHK-P5</strain>
    </source>
</reference>
<keyword evidence="4 6" id="KW-1133">Transmembrane helix</keyword>
<dbReference type="Proteomes" id="UP001056291">
    <property type="component" value="Chromosome"/>
</dbReference>
<dbReference type="PANTHER" id="PTHR32322:SF2">
    <property type="entry name" value="EAMA DOMAIN-CONTAINING PROTEIN"/>
    <property type="match status" value="1"/>
</dbReference>
<feature type="domain" description="EamA" evidence="7">
    <location>
        <begin position="12"/>
        <end position="144"/>
    </location>
</feature>
<feature type="transmembrane region" description="Helical" evidence="6">
    <location>
        <begin position="189"/>
        <end position="207"/>
    </location>
</feature>
<name>A0ABY4WA36_9PROT</name>
<evidence type="ECO:0000313" key="9">
    <source>
        <dbReference type="Proteomes" id="UP001056291"/>
    </source>
</evidence>
<dbReference type="InterPro" id="IPR037185">
    <property type="entry name" value="EmrE-like"/>
</dbReference>
<keyword evidence="9" id="KW-1185">Reference proteome</keyword>
<keyword evidence="3 6" id="KW-0812">Transmembrane</keyword>
<dbReference type="Pfam" id="PF00892">
    <property type="entry name" value="EamA"/>
    <property type="match status" value="2"/>
</dbReference>
<feature type="transmembrane region" description="Helical" evidence="6">
    <location>
        <begin position="42"/>
        <end position="60"/>
    </location>
</feature>
<evidence type="ECO:0000256" key="2">
    <source>
        <dbReference type="ARBA" id="ARBA00007362"/>
    </source>
</evidence>